<evidence type="ECO:0000313" key="2">
    <source>
        <dbReference type="EMBL" id="MBB5914643.1"/>
    </source>
</evidence>
<protein>
    <submittedName>
        <fullName evidence="2">Uncharacterized protein</fullName>
    </submittedName>
</protein>
<name>A0A7W9UIQ4_9NOCA</name>
<comment type="caution">
    <text evidence="2">The sequence shown here is derived from an EMBL/GenBank/DDBJ whole genome shotgun (WGS) entry which is preliminary data.</text>
</comment>
<gene>
    <name evidence="2" type="ORF">BJY24_003510</name>
</gene>
<dbReference type="Proteomes" id="UP000540412">
    <property type="component" value="Unassembled WGS sequence"/>
</dbReference>
<proteinExistence type="predicted"/>
<keyword evidence="3" id="KW-1185">Reference proteome</keyword>
<feature type="compositionally biased region" description="Acidic residues" evidence="1">
    <location>
        <begin position="12"/>
        <end position="38"/>
    </location>
</feature>
<accession>A0A7W9UIQ4</accession>
<evidence type="ECO:0000313" key="3">
    <source>
        <dbReference type="Proteomes" id="UP000540412"/>
    </source>
</evidence>
<reference evidence="2 3" key="1">
    <citation type="submission" date="2020-08" db="EMBL/GenBank/DDBJ databases">
        <title>Sequencing the genomes of 1000 actinobacteria strains.</title>
        <authorList>
            <person name="Klenk H.-P."/>
        </authorList>
    </citation>
    <scope>NUCLEOTIDE SEQUENCE [LARGE SCALE GENOMIC DNA]</scope>
    <source>
        <strain evidence="2 3">DSM 43582</strain>
    </source>
</reference>
<sequence>MDAVLDPVEPAFVDEPESEDPELDDPELEDSDEPEEAPLSDLAGSLAVEEPLRLSVR</sequence>
<organism evidence="2 3">
    <name type="scientific">Nocardia transvalensis</name>
    <dbReference type="NCBI Taxonomy" id="37333"/>
    <lineage>
        <taxon>Bacteria</taxon>
        <taxon>Bacillati</taxon>
        <taxon>Actinomycetota</taxon>
        <taxon>Actinomycetes</taxon>
        <taxon>Mycobacteriales</taxon>
        <taxon>Nocardiaceae</taxon>
        <taxon>Nocardia</taxon>
    </lineage>
</organism>
<dbReference type="AlphaFoldDB" id="A0A7W9UIQ4"/>
<feature type="region of interest" description="Disordered" evidence="1">
    <location>
        <begin position="1"/>
        <end position="57"/>
    </location>
</feature>
<evidence type="ECO:0000256" key="1">
    <source>
        <dbReference type="SAM" id="MobiDB-lite"/>
    </source>
</evidence>
<dbReference type="EMBL" id="JACHIT010000001">
    <property type="protein sequence ID" value="MBB5914643.1"/>
    <property type="molecule type" value="Genomic_DNA"/>
</dbReference>